<evidence type="ECO:0000259" key="1">
    <source>
        <dbReference type="Pfam" id="PF04167"/>
    </source>
</evidence>
<dbReference type="SUPFAM" id="SSF159234">
    <property type="entry name" value="FomD-like"/>
    <property type="match status" value="1"/>
</dbReference>
<evidence type="ECO:0000313" key="2">
    <source>
        <dbReference type="EMBL" id="CAG9621638.1"/>
    </source>
</evidence>
<name>A0ABM8YP13_9BACI</name>
<dbReference type="Proteomes" id="UP000789833">
    <property type="component" value="Unassembled WGS sequence"/>
</dbReference>
<dbReference type="PANTHER" id="PTHR41271:SF1">
    <property type="entry name" value="DUF402 DOMAIN-CONTAINING PROTEIN"/>
    <property type="match status" value="1"/>
</dbReference>
<reference evidence="2 3" key="1">
    <citation type="submission" date="2021-10" db="EMBL/GenBank/DDBJ databases">
        <authorList>
            <person name="Criscuolo A."/>
        </authorList>
    </citation>
    <scope>NUCLEOTIDE SEQUENCE [LARGE SCALE GENOMIC DNA]</scope>
    <source>
        <strain evidence="3">CIP 111883</strain>
    </source>
</reference>
<protein>
    <recommendedName>
        <fullName evidence="1">DUF402 domain-containing protein</fullName>
    </recommendedName>
</protein>
<dbReference type="InterPro" id="IPR035930">
    <property type="entry name" value="FomD-like_sf"/>
</dbReference>
<organism evidence="2 3">
    <name type="scientific">Sutcliffiella rhizosphaerae</name>
    <dbReference type="NCBI Taxonomy" id="2880967"/>
    <lineage>
        <taxon>Bacteria</taxon>
        <taxon>Bacillati</taxon>
        <taxon>Bacillota</taxon>
        <taxon>Bacilli</taxon>
        <taxon>Bacillales</taxon>
        <taxon>Bacillaceae</taxon>
        <taxon>Sutcliffiella</taxon>
    </lineage>
</organism>
<keyword evidence="3" id="KW-1185">Reference proteome</keyword>
<accession>A0ABM8YP13</accession>
<dbReference type="EMBL" id="CAKJTJ010000012">
    <property type="protein sequence ID" value="CAG9621638.1"/>
    <property type="molecule type" value="Genomic_DNA"/>
</dbReference>
<feature type="domain" description="DUF402" evidence="1">
    <location>
        <begin position="65"/>
        <end position="162"/>
    </location>
</feature>
<dbReference type="PANTHER" id="PTHR41271">
    <property type="entry name" value="DUF402 DOMAIN-CONTAINING PROTEIN"/>
    <property type="match status" value="1"/>
</dbReference>
<dbReference type="Gene3D" id="2.40.380.10">
    <property type="entry name" value="FomD-like"/>
    <property type="match status" value="1"/>
</dbReference>
<gene>
    <name evidence="2" type="ORF">BACCIP111883_02411</name>
</gene>
<sequence length="189" mass="22387">MKKVKYASRPEWNRVTKRNYSQYYLRNHTFSGHISLIQIQEITTPLLVNYEGNELCIADHGYFWLQHFPTGENYSVTTSINDKGEILQWYIDICEKISLLPEEEPWLKDLYLDIIVLPSGEVFRLDEEELKEAFQSGYINKKEMETAIKAANDIEDRVRTNRFPLLGTSEEHLSLMINRWNCSYPKRPY</sequence>
<dbReference type="InterPro" id="IPR007295">
    <property type="entry name" value="DUF402"/>
</dbReference>
<dbReference type="Pfam" id="PF04167">
    <property type="entry name" value="DUF402"/>
    <property type="match status" value="1"/>
</dbReference>
<evidence type="ECO:0000313" key="3">
    <source>
        <dbReference type="Proteomes" id="UP000789833"/>
    </source>
</evidence>
<dbReference type="RefSeq" id="WP_230501523.1">
    <property type="nucleotide sequence ID" value="NZ_CAKJTJ010000012.1"/>
</dbReference>
<proteinExistence type="predicted"/>
<comment type="caution">
    <text evidence="2">The sequence shown here is derived from an EMBL/GenBank/DDBJ whole genome shotgun (WGS) entry which is preliminary data.</text>
</comment>